<keyword evidence="1" id="KW-0472">Membrane</keyword>
<name>A0A6B8RWB7_9BACL</name>
<feature type="transmembrane region" description="Helical" evidence="1">
    <location>
        <begin position="12"/>
        <end position="34"/>
    </location>
</feature>
<protein>
    <submittedName>
        <fullName evidence="2">Uncharacterized protein</fullName>
    </submittedName>
</protein>
<evidence type="ECO:0000313" key="3">
    <source>
        <dbReference type="Proteomes" id="UP000426246"/>
    </source>
</evidence>
<sequence length="172" mass="19879">MSWGYNKFINFVKRAVILLIVLVFIAFIVLSYSVRNVVPKQTGFADYGQFAESIYLAETKVNYQNKELLNRYFALNLNKPMTKLTNLEIKTLPETGIFKFSYISDEGRAVFVDELGSIYVTVNPHDIRNKSQKGWLWWRLDGGRTSMIYYRTAADPEMVKLVAEIRADTAKK</sequence>
<dbReference type="EMBL" id="CP034235">
    <property type="protein sequence ID" value="QGQ99496.1"/>
    <property type="molecule type" value="Genomic_DNA"/>
</dbReference>
<dbReference type="OrthoDB" id="2591895at2"/>
<proteinExistence type="predicted"/>
<organism evidence="2 3">
    <name type="scientific">Paenibacillus psychroresistens</name>
    <dbReference type="NCBI Taxonomy" id="1778678"/>
    <lineage>
        <taxon>Bacteria</taxon>
        <taxon>Bacillati</taxon>
        <taxon>Bacillota</taxon>
        <taxon>Bacilli</taxon>
        <taxon>Bacillales</taxon>
        <taxon>Paenibacillaceae</taxon>
        <taxon>Paenibacillus</taxon>
    </lineage>
</organism>
<keyword evidence="1" id="KW-0812">Transmembrane</keyword>
<evidence type="ECO:0000256" key="1">
    <source>
        <dbReference type="SAM" id="Phobius"/>
    </source>
</evidence>
<keyword evidence="3" id="KW-1185">Reference proteome</keyword>
<keyword evidence="1" id="KW-1133">Transmembrane helix</keyword>
<dbReference type="AlphaFoldDB" id="A0A6B8RWB7"/>
<dbReference type="Proteomes" id="UP000426246">
    <property type="component" value="Chromosome"/>
</dbReference>
<evidence type="ECO:0000313" key="2">
    <source>
        <dbReference type="EMBL" id="QGQ99496.1"/>
    </source>
</evidence>
<gene>
    <name evidence="2" type="ORF">EHS13_33875</name>
</gene>
<reference evidence="3" key="1">
    <citation type="submission" date="2018-11" db="EMBL/GenBank/DDBJ databases">
        <title>Complete genome sequence of Paenibacillus sp. ML311-T8.</title>
        <authorList>
            <person name="Nam Y.-D."/>
            <person name="Kang J."/>
            <person name="Chung W.-H."/>
            <person name="Park Y.S."/>
        </authorList>
    </citation>
    <scope>NUCLEOTIDE SEQUENCE [LARGE SCALE GENOMIC DNA]</scope>
    <source>
        <strain evidence="3">ML311-T8</strain>
    </source>
</reference>
<dbReference type="KEGG" id="ppsc:EHS13_33875"/>
<dbReference type="RefSeq" id="WP_155704663.1">
    <property type="nucleotide sequence ID" value="NZ_CP034235.1"/>
</dbReference>
<accession>A0A6B8RWB7</accession>